<dbReference type="PANTHER" id="PTHR21310">
    <property type="entry name" value="AMINOGLYCOSIDE PHOSPHOTRANSFERASE-RELATED-RELATED"/>
    <property type="match status" value="1"/>
</dbReference>
<organism evidence="2 3">
    <name type="scientific">Aspergillus heteromorphus CBS 117.55</name>
    <dbReference type="NCBI Taxonomy" id="1448321"/>
    <lineage>
        <taxon>Eukaryota</taxon>
        <taxon>Fungi</taxon>
        <taxon>Dikarya</taxon>
        <taxon>Ascomycota</taxon>
        <taxon>Pezizomycotina</taxon>
        <taxon>Eurotiomycetes</taxon>
        <taxon>Eurotiomycetidae</taxon>
        <taxon>Eurotiales</taxon>
        <taxon>Aspergillaceae</taxon>
        <taxon>Aspergillus</taxon>
        <taxon>Aspergillus subgen. Circumdati</taxon>
    </lineage>
</organism>
<keyword evidence="2" id="KW-0418">Kinase</keyword>
<dbReference type="Gene3D" id="3.90.1200.10">
    <property type="match status" value="1"/>
</dbReference>
<protein>
    <submittedName>
        <fullName evidence="2">Kinase-like protein</fullName>
    </submittedName>
</protein>
<dbReference type="STRING" id="1448321.A0A317WSL8"/>
<gene>
    <name evidence="2" type="ORF">BO70DRAFT_331365</name>
</gene>
<name>A0A317WSL8_9EURO</name>
<dbReference type="InterPro" id="IPR011009">
    <property type="entry name" value="Kinase-like_dom_sf"/>
</dbReference>
<dbReference type="CDD" id="cd05120">
    <property type="entry name" value="APH_ChoK_like"/>
    <property type="match status" value="1"/>
</dbReference>
<dbReference type="RefSeq" id="XP_025401683.1">
    <property type="nucleotide sequence ID" value="XM_025540873.1"/>
</dbReference>
<accession>A0A317WSL8</accession>
<dbReference type="VEuPathDB" id="FungiDB:BO70DRAFT_331365"/>
<evidence type="ECO:0000259" key="1">
    <source>
        <dbReference type="Pfam" id="PF01636"/>
    </source>
</evidence>
<dbReference type="InterPro" id="IPR051678">
    <property type="entry name" value="AGP_Transferase"/>
</dbReference>
<keyword evidence="3" id="KW-1185">Reference proteome</keyword>
<dbReference type="AlphaFoldDB" id="A0A317WSL8"/>
<dbReference type="EMBL" id="MSFL01000005">
    <property type="protein sequence ID" value="PWY88147.1"/>
    <property type="molecule type" value="Genomic_DNA"/>
</dbReference>
<dbReference type="GO" id="GO:0016301">
    <property type="term" value="F:kinase activity"/>
    <property type="evidence" value="ECO:0007669"/>
    <property type="project" value="UniProtKB-KW"/>
</dbReference>
<feature type="domain" description="Aminoglycoside phosphotransferase" evidence="1">
    <location>
        <begin position="25"/>
        <end position="227"/>
    </location>
</feature>
<evidence type="ECO:0000313" key="2">
    <source>
        <dbReference type="EMBL" id="PWY88147.1"/>
    </source>
</evidence>
<dbReference type="InterPro" id="IPR002575">
    <property type="entry name" value="Aminoglycoside_PTrfase"/>
</dbReference>
<evidence type="ECO:0000313" key="3">
    <source>
        <dbReference type="Proteomes" id="UP000247233"/>
    </source>
</evidence>
<keyword evidence="2" id="KW-0808">Transferase</keyword>
<dbReference type="Proteomes" id="UP000247233">
    <property type="component" value="Unassembled WGS sequence"/>
</dbReference>
<reference evidence="2 3" key="1">
    <citation type="submission" date="2016-12" db="EMBL/GenBank/DDBJ databases">
        <title>The genomes of Aspergillus section Nigri reveals drivers in fungal speciation.</title>
        <authorList>
            <consortium name="DOE Joint Genome Institute"/>
            <person name="Vesth T.C."/>
            <person name="Nybo J."/>
            <person name="Theobald S."/>
            <person name="Brandl J."/>
            <person name="Frisvad J.C."/>
            <person name="Nielsen K.F."/>
            <person name="Lyhne E.K."/>
            <person name="Kogle M.E."/>
            <person name="Kuo A."/>
            <person name="Riley R."/>
            <person name="Clum A."/>
            <person name="Nolan M."/>
            <person name="Lipzen A."/>
            <person name="Salamov A."/>
            <person name="Henrissat B."/>
            <person name="Wiebenga A."/>
            <person name="De Vries R.P."/>
            <person name="Grigoriev I.V."/>
            <person name="Mortensen U.H."/>
            <person name="Andersen M.R."/>
            <person name="Baker S.E."/>
        </authorList>
    </citation>
    <scope>NUCLEOTIDE SEQUENCE [LARGE SCALE GENOMIC DNA]</scope>
    <source>
        <strain evidence="2 3">CBS 117.55</strain>
    </source>
</reference>
<proteinExistence type="predicted"/>
<dbReference type="OrthoDB" id="4177236at2759"/>
<sequence length="257" mass="29180">MERTTKGWKLTTDNRLGTNGLLQVYKVDSKTVVKLTDPPRLAEAEALRFVRKWTSLPVPEVYEAYVDETLNRGVLVMEYCEGDVLRDVWDDLAEEVKTGIISQLRDYLDELRSIGSEFVGSVDGSPCEDPIFSAELGGFGPYDNEEEFHRGIIRALDLAEDGPWARQAAGFVSALPSHELVLTHADLTPRNIIIRDGKVVGIIDWEMAGFYPAYWEYVKALYHPDWTMGWFNEAVVNKILTPYPLEHAVMMHVHHLL</sequence>
<dbReference type="PANTHER" id="PTHR21310:SF58">
    <property type="entry name" value="AMINOGLYCOSIDE PHOSPHOTRANSFERASE DOMAIN-CONTAINING PROTEIN"/>
    <property type="match status" value="1"/>
</dbReference>
<dbReference type="GeneID" id="37063110"/>
<comment type="caution">
    <text evidence="2">The sequence shown here is derived from an EMBL/GenBank/DDBJ whole genome shotgun (WGS) entry which is preliminary data.</text>
</comment>
<dbReference type="SUPFAM" id="SSF56112">
    <property type="entry name" value="Protein kinase-like (PK-like)"/>
    <property type="match status" value="1"/>
</dbReference>
<dbReference type="Pfam" id="PF01636">
    <property type="entry name" value="APH"/>
    <property type="match status" value="1"/>
</dbReference>